<reference evidence="1" key="1">
    <citation type="journal article" date="2021" name="New Phytol.">
        <title>Evolutionary innovations through gain and loss of genes in the ectomycorrhizal Boletales.</title>
        <authorList>
            <person name="Wu G."/>
            <person name="Miyauchi S."/>
            <person name="Morin E."/>
            <person name="Kuo A."/>
            <person name="Drula E."/>
            <person name="Varga T."/>
            <person name="Kohler A."/>
            <person name="Feng B."/>
            <person name="Cao Y."/>
            <person name="Lipzen A."/>
            <person name="Daum C."/>
            <person name="Hundley H."/>
            <person name="Pangilinan J."/>
            <person name="Johnson J."/>
            <person name="Barry K."/>
            <person name="LaButti K."/>
            <person name="Ng V."/>
            <person name="Ahrendt S."/>
            <person name="Min B."/>
            <person name="Choi I.G."/>
            <person name="Park H."/>
            <person name="Plett J.M."/>
            <person name="Magnuson J."/>
            <person name="Spatafora J.W."/>
            <person name="Nagy L.G."/>
            <person name="Henrissat B."/>
            <person name="Grigoriev I.V."/>
            <person name="Yang Z.L."/>
            <person name="Xu J."/>
            <person name="Martin F.M."/>
        </authorList>
    </citation>
    <scope>NUCLEOTIDE SEQUENCE</scope>
    <source>
        <strain evidence="1">ATCC 28755</strain>
    </source>
</reference>
<dbReference type="EMBL" id="MU267954">
    <property type="protein sequence ID" value="KAH7906958.1"/>
    <property type="molecule type" value="Genomic_DNA"/>
</dbReference>
<sequence length="149" mass="16756">MDSAGVWAVLQRFGLEYLMDELNGDKIHRLENIITLRPDLHSLFDTLDLWLEEDQSTANRYKICFSTGMRLGFPVFVTFTTPDPEHLPLPSPDLLLLHAVCARVAHLFGAGEYVDEILKDLEETRVLSPTGESAELLFHALAPLGIPVR</sequence>
<name>A0ACB8A2V6_9AGAM</name>
<dbReference type="Proteomes" id="UP000790377">
    <property type="component" value="Unassembled WGS sequence"/>
</dbReference>
<keyword evidence="2" id="KW-1185">Reference proteome</keyword>
<accession>A0ACB8A2V6</accession>
<protein>
    <submittedName>
        <fullName evidence="1">Uncharacterized protein</fullName>
    </submittedName>
</protein>
<evidence type="ECO:0000313" key="1">
    <source>
        <dbReference type="EMBL" id="KAH7906958.1"/>
    </source>
</evidence>
<organism evidence="1 2">
    <name type="scientific">Hygrophoropsis aurantiaca</name>
    <dbReference type="NCBI Taxonomy" id="72124"/>
    <lineage>
        <taxon>Eukaryota</taxon>
        <taxon>Fungi</taxon>
        <taxon>Dikarya</taxon>
        <taxon>Basidiomycota</taxon>
        <taxon>Agaricomycotina</taxon>
        <taxon>Agaricomycetes</taxon>
        <taxon>Agaricomycetidae</taxon>
        <taxon>Boletales</taxon>
        <taxon>Coniophorineae</taxon>
        <taxon>Hygrophoropsidaceae</taxon>
        <taxon>Hygrophoropsis</taxon>
    </lineage>
</organism>
<proteinExistence type="predicted"/>
<evidence type="ECO:0000313" key="2">
    <source>
        <dbReference type="Proteomes" id="UP000790377"/>
    </source>
</evidence>
<gene>
    <name evidence="1" type="ORF">BJ138DRAFT_1161323</name>
</gene>
<comment type="caution">
    <text evidence="1">The sequence shown here is derived from an EMBL/GenBank/DDBJ whole genome shotgun (WGS) entry which is preliminary data.</text>
</comment>